<dbReference type="PANTHER" id="PTHR47104:SF1">
    <property type="entry name" value="SEC14P-LIKE PHOSPHATIDYLINOSITOL TRANSFER FAMILY PROTEIN"/>
    <property type="match status" value="1"/>
</dbReference>
<dbReference type="PANTHER" id="PTHR47104">
    <property type="entry name" value="SEC14P-LIKE PHOSPHATIDYLINOSITOL TRANSFER FAMILY PROTEIN"/>
    <property type="match status" value="1"/>
</dbReference>
<dbReference type="EMBL" id="JACGWJ010000010">
    <property type="protein sequence ID" value="KAL0393076.1"/>
    <property type="molecule type" value="Genomic_DNA"/>
</dbReference>
<proteinExistence type="predicted"/>
<evidence type="ECO:0000256" key="1">
    <source>
        <dbReference type="SAM" id="MobiDB-lite"/>
    </source>
</evidence>
<gene>
    <name evidence="2" type="ORF">Sradi_2530400</name>
</gene>
<reference evidence="2" key="2">
    <citation type="journal article" date="2024" name="Plant">
        <title>Genomic evolution and insights into agronomic trait innovations of Sesamum species.</title>
        <authorList>
            <person name="Miao H."/>
            <person name="Wang L."/>
            <person name="Qu L."/>
            <person name="Liu H."/>
            <person name="Sun Y."/>
            <person name="Le M."/>
            <person name="Wang Q."/>
            <person name="Wei S."/>
            <person name="Zheng Y."/>
            <person name="Lin W."/>
            <person name="Duan Y."/>
            <person name="Cao H."/>
            <person name="Xiong S."/>
            <person name="Wang X."/>
            <person name="Wei L."/>
            <person name="Li C."/>
            <person name="Ma Q."/>
            <person name="Ju M."/>
            <person name="Zhao R."/>
            <person name="Li G."/>
            <person name="Mu C."/>
            <person name="Tian Q."/>
            <person name="Mei H."/>
            <person name="Zhang T."/>
            <person name="Gao T."/>
            <person name="Zhang H."/>
        </authorList>
    </citation>
    <scope>NUCLEOTIDE SEQUENCE</scope>
    <source>
        <strain evidence="2">G02</strain>
    </source>
</reference>
<accession>A0AAW2SMX1</accession>
<feature type="compositionally biased region" description="Polar residues" evidence="1">
    <location>
        <begin position="192"/>
        <end position="209"/>
    </location>
</feature>
<evidence type="ECO:0000313" key="2">
    <source>
        <dbReference type="EMBL" id="KAL0393076.1"/>
    </source>
</evidence>
<feature type="region of interest" description="Disordered" evidence="1">
    <location>
        <begin position="168"/>
        <end position="209"/>
    </location>
</feature>
<organism evidence="2">
    <name type="scientific">Sesamum radiatum</name>
    <name type="common">Black benniseed</name>
    <dbReference type="NCBI Taxonomy" id="300843"/>
    <lineage>
        <taxon>Eukaryota</taxon>
        <taxon>Viridiplantae</taxon>
        <taxon>Streptophyta</taxon>
        <taxon>Embryophyta</taxon>
        <taxon>Tracheophyta</taxon>
        <taxon>Spermatophyta</taxon>
        <taxon>Magnoliopsida</taxon>
        <taxon>eudicotyledons</taxon>
        <taxon>Gunneridae</taxon>
        <taxon>Pentapetalae</taxon>
        <taxon>asterids</taxon>
        <taxon>lamiids</taxon>
        <taxon>Lamiales</taxon>
        <taxon>Pedaliaceae</taxon>
        <taxon>Sesamum</taxon>
    </lineage>
</organism>
<comment type="caution">
    <text evidence="2">The sequence shown here is derived from an EMBL/GenBank/DDBJ whole genome shotgun (WGS) entry which is preliminary data.</text>
</comment>
<name>A0AAW2SMX1_SESRA</name>
<sequence>MKLIQISICLYENAGGNIEDHWGLLSPTSSQAFVIDPPSLFSYLWKGVKSFVELSQVTMLVSTLDIQESLHFNDLTSYPQATSLRFDPSLVPSSAKLGSCSSSRFSFTVSHHFDSLKPWYLSLTDTSGSKVGPTFSRTLLGPHISPLNARSLSFASPRGNIDIVRKGFFPSTPMPQKTQTLDPSMVRHPRTPKNSSSTRQLYSSKGTGN</sequence>
<dbReference type="AlphaFoldDB" id="A0AAW2SMX1"/>
<reference evidence="2" key="1">
    <citation type="submission" date="2020-06" db="EMBL/GenBank/DDBJ databases">
        <authorList>
            <person name="Li T."/>
            <person name="Hu X."/>
            <person name="Zhang T."/>
            <person name="Song X."/>
            <person name="Zhang H."/>
            <person name="Dai N."/>
            <person name="Sheng W."/>
            <person name="Hou X."/>
            <person name="Wei L."/>
        </authorList>
    </citation>
    <scope>NUCLEOTIDE SEQUENCE</scope>
    <source>
        <strain evidence="2">G02</strain>
        <tissue evidence="2">Leaf</tissue>
    </source>
</reference>
<protein>
    <submittedName>
        <fullName evidence="2">Uncharacterized protein</fullName>
    </submittedName>
</protein>